<dbReference type="Proteomes" id="UP000555393">
    <property type="component" value="Unassembled WGS sequence"/>
</dbReference>
<evidence type="ECO:0000313" key="2">
    <source>
        <dbReference type="EMBL" id="MBB6262138.1"/>
    </source>
</evidence>
<dbReference type="RefSeq" id="WP_184224144.1">
    <property type="nucleotide sequence ID" value="NZ_JACIIU010000017.1"/>
</dbReference>
<keyword evidence="3" id="KW-1185">Reference proteome</keyword>
<gene>
    <name evidence="2" type="ORF">FHS77_002706</name>
</gene>
<sequence>MSDKGFERSDKMNVDYISHARGMSEYILNRSYRGAGDTVEAAMHRAERRFGAPATWLHRLRYRNIKDMPVSAYGAIVRAYELACQASEKSYEAERELANARNSKFLGLADFTVGQESARANPEDAGLLASPDKTTKAAE</sequence>
<dbReference type="EMBL" id="JACIIU010000017">
    <property type="protein sequence ID" value="MBB6262138.1"/>
    <property type="molecule type" value="Genomic_DNA"/>
</dbReference>
<evidence type="ECO:0000256" key="1">
    <source>
        <dbReference type="SAM" id="MobiDB-lite"/>
    </source>
</evidence>
<organism evidence="2 3">
    <name type="scientific">Paenochrobactrum gallinarii</name>
    <dbReference type="NCBI Taxonomy" id="643673"/>
    <lineage>
        <taxon>Bacteria</taxon>
        <taxon>Pseudomonadati</taxon>
        <taxon>Pseudomonadota</taxon>
        <taxon>Alphaproteobacteria</taxon>
        <taxon>Hyphomicrobiales</taxon>
        <taxon>Brucellaceae</taxon>
        <taxon>Paenochrobactrum</taxon>
    </lineage>
</organism>
<comment type="caution">
    <text evidence="2">The sequence shown here is derived from an EMBL/GenBank/DDBJ whole genome shotgun (WGS) entry which is preliminary data.</text>
</comment>
<evidence type="ECO:0000313" key="3">
    <source>
        <dbReference type="Proteomes" id="UP000555393"/>
    </source>
</evidence>
<name>A0A841M7L4_9HYPH</name>
<dbReference type="AlphaFoldDB" id="A0A841M7L4"/>
<accession>A0A841M7L4</accession>
<feature type="region of interest" description="Disordered" evidence="1">
    <location>
        <begin position="117"/>
        <end position="139"/>
    </location>
</feature>
<reference evidence="2 3" key="1">
    <citation type="submission" date="2020-08" db="EMBL/GenBank/DDBJ databases">
        <title>Genomic Encyclopedia of Type Strains, Phase IV (KMG-IV): sequencing the most valuable type-strain genomes for metagenomic binning, comparative biology and taxonomic classification.</title>
        <authorList>
            <person name="Goeker M."/>
        </authorList>
    </citation>
    <scope>NUCLEOTIDE SEQUENCE [LARGE SCALE GENOMIC DNA]</scope>
    <source>
        <strain evidence="2 3">DSM 22336</strain>
    </source>
</reference>
<protein>
    <submittedName>
        <fullName evidence="2">Uncharacterized protein</fullName>
    </submittedName>
</protein>
<proteinExistence type="predicted"/>